<dbReference type="Pfam" id="PF22922">
    <property type="entry name" value="GAF_NLP"/>
    <property type="match status" value="1"/>
</dbReference>
<evidence type="ECO:0000259" key="2">
    <source>
        <dbReference type="PROSITE" id="PS51745"/>
    </source>
</evidence>
<dbReference type="PANTHER" id="PTHR32002:SF62">
    <property type="entry name" value="PROTEIN NLP6-LIKE ISOFORM X1"/>
    <property type="match status" value="1"/>
</dbReference>
<dbReference type="Gene3D" id="3.10.20.90">
    <property type="entry name" value="Phosphatidylinositol 3-kinase Catalytic Subunit, Chain A, domain 1"/>
    <property type="match status" value="6"/>
</dbReference>
<feature type="domain" description="PB1" evidence="2">
    <location>
        <begin position="805"/>
        <end position="887"/>
    </location>
</feature>
<dbReference type="PROSITE" id="PS51745">
    <property type="entry name" value="PB1"/>
    <property type="match status" value="6"/>
</dbReference>
<dbReference type="Proteomes" id="UP001652660">
    <property type="component" value="Chromosome 1c"/>
</dbReference>
<feature type="domain" description="PB1" evidence="2">
    <location>
        <begin position="1143"/>
        <end position="1225"/>
    </location>
</feature>
<dbReference type="InterPro" id="IPR045012">
    <property type="entry name" value="NLP"/>
</dbReference>
<dbReference type="OrthoDB" id="1261306at2759"/>
<reference evidence="3" key="1">
    <citation type="journal article" date="2025" name="Foods">
        <title>Unveiling the Microbial Signatures of Arabica Coffee Cherries: Insights into Ripeness Specific Diversity, Functional Traits, and Implications for Quality and Safety.</title>
        <authorList>
            <consortium name="RefSeq"/>
            <person name="Tenea G.N."/>
            <person name="Cifuentes V."/>
            <person name="Reyes P."/>
            <person name="Cevallos-Vallejos M."/>
        </authorList>
    </citation>
    <scope>NUCLEOTIDE SEQUENCE [LARGE SCALE GENOMIC DNA]</scope>
</reference>
<gene>
    <name evidence="4" type="primary">LOC113693466</name>
</gene>
<proteinExistence type="predicted"/>
<dbReference type="InterPro" id="IPR000270">
    <property type="entry name" value="PB1_dom"/>
</dbReference>
<reference evidence="4" key="2">
    <citation type="submission" date="2025-08" db="UniProtKB">
        <authorList>
            <consortium name="RefSeq"/>
        </authorList>
    </citation>
    <scope>IDENTIFICATION</scope>
    <source>
        <tissue evidence="4">Leaves</tissue>
    </source>
</reference>
<evidence type="ECO:0000313" key="4">
    <source>
        <dbReference type="RefSeq" id="XP_027067813.2"/>
    </source>
</evidence>
<dbReference type="GO" id="GO:0003700">
    <property type="term" value="F:DNA-binding transcription factor activity"/>
    <property type="evidence" value="ECO:0007669"/>
    <property type="project" value="InterPro"/>
</dbReference>
<feature type="domain" description="PB1" evidence="2">
    <location>
        <begin position="925"/>
        <end position="1007"/>
    </location>
</feature>
<evidence type="ECO:0000256" key="1">
    <source>
        <dbReference type="SAM" id="MobiDB-lite"/>
    </source>
</evidence>
<dbReference type="PANTHER" id="PTHR32002">
    <property type="entry name" value="PROTEIN NLP8"/>
    <property type="match status" value="1"/>
</dbReference>
<dbReference type="RefSeq" id="XP_027067813.2">
    <property type="nucleotide sequence ID" value="XM_027212012.2"/>
</dbReference>
<dbReference type="InterPro" id="IPR055081">
    <property type="entry name" value="NLP1-9_GAF"/>
</dbReference>
<organism evidence="3 4">
    <name type="scientific">Coffea arabica</name>
    <name type="common">Arabian coffee</name>
    <dbReference type="NCBI Taxonomy" id="13443"/>
    <lineage>
        <taxon>Eukaryota</taxon>
        <taxon>Viridiplantae</taxon>
        <taxon>Streptophyta</taxon>
        <taxon>Embryophyta</taxon>
        <taxon>Tracheophyta</taxon>
        <taxon>Spermatophyta</taxon>
        <taxon>Magnoliopsida</taxon>
        <taxon>eudicotyledons</taxon>
        <taxon>Gunneridae</taxon>
        <taxon>Pentapetalae</taxon>
        <taxon>asterids</taxon>
        <taxon>lamiids</taxon>
        <taxon>Gentianales</taxon>
        <taxon>Rubiaceae</taxon>
        <taxon>Ixoroideae</taxon>
        <taxon>Gardenieae complex</taxon>
        <taxon>Bertiereae - Coffeeae clade</taxon>
        <taxon>Coffeeae</taxon>
        <taxon>Coffea</taxon>
    </lineage>
</organism>
<dbReference type="Pfam" id="PF00564">
    <property type="entry name" value="PB1"/>
    <property type="match status" value="6"/>
</dbReference>
<dbReference type="GeneID" id="113693466"/>
<protein>
    <submittedName>
        <fullName evidence="4">Protein NLP6-like isoform X1</fullName>
    </submittedName>
</protein>
<dbReference type="SMART" id="SM00666">
    <property type="entry name" value="PB1"/>
    <property type="match status" value="6"/>
</dbReference>
<accession>A0A6P6SPJ5</accession>
<evidence type="ECO:0000313" key="3">
    <source>
        <dbReference type="Proteomes" id="UP001652660"/>
    </source>
</evidence>
<keyword evidence="3" id="KW-1185">Reference proteome</keyword>
<dbReference type="AlphaFoldDB" id="A0A6P6SPJ5"/>
<name>A0A6P6SPJ5_COFAR</name>
<feature type="domain" description="PB1" evidence="2">
    <location>
        <begin position="1034"/>
        <end position="1116"/>
    </location>
</feature>
<dbReference type="SUPFAM" id="SSF54277">
    <property type="entry name" value="CAD &amp; PB1 domains"/>
    <property type="match status" value="6"/>
</dbReference>
<sequence>MQSQIVSKMEKNQSLLIHVDDLRGRYSVSEFISLMPSQLSVSDQKSISHLMIFCSQDESIQFNNNKGIAAIKEKIKSALEGLGVFLFPTLVQLWMPKTIGTQQLLVTSDLPFGISLLTEGLCLYRKRCLEHRYDLDCQEELGPVGRVFRNGVSEFSPYVSCYSSKEFKLRDAAVRCGVNGYLALPVFESVRDQCVGVLELITSWDGNYYFTDAIGKVIDDAFKAVGLRICDAHLSLHKDRISQHEFDLSQIENGLNAFCHAHCIRFAQTWFTSTGENHNESVMCTSERGSVMSVKKVSSFQKDCIQFGLKKGQSVVWSAFTSGASCFCKDVKQLSIDEYPLVLSARKVNLTGSFAVCLQSRSTGNEVYVLEFFLCPYQPSYGKPQTLLKAFLAAVQQNFQSFKVASVQESGADTPLNIIKLDRLDESLEMCATTGSQPLLRFSHNNCENVRTQDNLPVLQNNEDMVKAPGVKVPRNQSRRQLEDAECMSDIVIHEEKQLCRERSIDRQTNKRKADHSLSHEDARGSENHNKRTRNRDQARSDLPPDEGTTSVSHPAAPAPENEGTIMIKAAFKEGMIKFPLSLSSGMMDFEKEVTKRLNLTTGSFEIKYQNEDNNYILVSNDVDLQKLMFDMMSKRKNTVKVLLEPTENQHLEISRGSVGSPMLQINPVQNESIKAPPAPENEGTIMIKASFKEDMIKFPLSLSSGIMDFEKEVTKRLNLTTGSFEIKYQNEDNNYILVSNDVDLQKLMFDMMSQRKNTIKVLLEPTQNQHLGSSRDSVGSPMLQINPVQNESIKAPPAPENEGTIMIKAAFKEDMIKFPLSLSSGIMDFEKEVTKRLNLTTGSFEIKYQKEDNNCILVSNDVDLQKLMFDMMSQRKNTIKVLLEPTQNQHLESSRGSVGSPMLQINPVHNESIKAPPAPENEGTIMIKASFKEDMIKFPLSLSSGIMDFEKEVTKRLNLTTGSFEIKYQKEDNNYILVSNDVDLQKLMFDMVSQRKNTIKVLLEPTQNQHLESSRDSVGSPMLQINPVQNERIMTIKATYKEETVELQVSLSSKLMELKNEVMKQFKLSGDSFDIKCLAEPNEWIPLTSDNDLHNCVTIMKPQENPTIRLAVEPCTNQIPEEVATSASPPMPQAMTMQNESLMTIKATYKEVMIKFQLSLSSGLMQLRDAIKKRLNLSGESYEIKYQDVNNNWICLSRDADLQSHLRAMRSSDRSTVRLHIEPLKT</sequence>
<feature type="domain" description="PB1" evidence="2">
    <location>
        <begin position="685"/>
        <end position="767"/>
    </location>
</feature>
<feature type="domain" description="PB1" evidence="2">
    <location>
        <begin position="565"/>
        <end position="638"/>
    </location>
</feature>
<feature type="compositionally biased region" description="Basic and acidic residues" evidence="1">
    <location>
        <begin position="515"/>
        <end position="540"/>
    </location>
</feature>
<dbReference type="InterPro" id="IPR053793">
    <property type="entry name" value="PB1-like"/>
</dbReference>
<feature type="region of interest" description="Disordered" evidence="1">
    <location>
        <begin position="503"/>
        <end position="562"/>
    </location>
</feature>